<sequence length="123" mass="13668">MISESGFVLLIFSENEWLKIFNNAISTLSDLIRVYTSERHLGFSSSLQQVLWQTNSVVLNVMQTVKSTMVKAAQGNEVSAPTCSSFHASPSCCTNLLHDPILLLLPARCWKEMRAEVFAMSGL</sequence>
<dbReference type="AlphaFoldDB" id="A0A7S0E307"/>
<dbReference type="EMBL" id="HBEO01005500">
    <property type="protein sequence ID" value="CAD8471999.1"/>
    <property type="molecule type" value="Transcribed_RNA"/>
</dbReference>
<name>A0A7S0E307_9CRYP</name>
<proteinExistence type="predicted"/>
<organism evidence="1">
    <name type="scientific">Hanusia phi</name>
    <dbReference type="NCBI Taxonomy" id="3032"/>
    <lineage>
        <taxon>Eukaryota</taxon>
        <taxon>Cryptophyceae</taxon>
        <taxon>Pyrenomonadales</taxon>
        <taxon>Geminigeraceae</taxon>
        <taxon>Hanusia</taxon>
    </lineage>
</organism>
<protein>
    <submittedName>
        <fullName evidence="1">Uncharacterized protein</fullName>
    </submittedName>
</protein>
<evidence type="ECO:0000313" key="1">
    <source>
        <dbReference type="EMBL" id="CAD8471999.1"/>
    </source>
</evidence>
<reference evidence="1" key="1">
    <citation type="submission" date="2021-01" db="EMBL/GenBank/DDBJ databases">
        <authorList>
            <person name="Corre E."/>
            <person name="Pelletier E."/>
            <person name="Niang G."/>
            <person name="Scheremetjew M."/>
            <person name="Finn R."/>
            <person name="Kale V."/>
            <person name="Holt S."/>
            <person name="Cochrane G."/>
            <person name="Meng A."/>
            <person name="Brown T."/>
            <person name="Cohen L."/>
        </authorList>
    </citation>
    <scope>NUCLEOTIDE SEQUENCE</scope>
    <source>
        <strain evidence="1">CCMP325</strain>
    </source>
</reference>
<gene>
    <name evidence="1" type="ORF">HPHI1048_LOCUS3921</name>
</gene>
<accession>A0A7S0E307</accession>